<proteinExistence type="predicted"/>
<dbReference type="Proteomes" id="UP001060085">
    <property type="component" value="Linkage Group LG08"/>
</dbReference>
<reference evidence="2" key="1">
    <citation type="journal article" date="2023" name="Nat. Plants">
        <title>Single-cell RNA sequencing provides a high-resolution roadmap for understanding the multicellular compartmentation of specialized metabolism.</title>
        <authorList>
            <person name="Sun S."/>
            <person name="Shen X."/>
            <person name="Li Y."/>
            <person name="Li Y."/>
            <person name="Wang S."/>
            <person name="Li R."/>
            <person name="Zhang H."/>
            <person name="Shen G."/>
            <person name="Guo B."/>
            <person name="Wei J."/>
            <person name="Xu J."/>
            <person name="St-Pierre B."/>
            <person name="Chen S."/>
            <person name="Sun C."/>
        </authorList>
    </citation>
    <scope>NUCLEOTIDE SEQUENCE [LARGE SCALE GENOMIC DNA]</scope>
</reference>
<evidence type="ECO:0000313" key="2">
    <source>
        <dbReference type="Proteomes" id="UP001060085"/>
    </source>
</evidence>
<keyword evidence="2" id="KW-1185">Reference proteome</keyword>
<dbReference type="EMBL" id="CM044708">
    <property type="protein sequence ID" value="KAI5648550.1"/>
    <property type="molecule type" value="Genomic_DNA"/>
</dbReference>
<protein>
    <submittedName>
        <fullName evidence="1">Uncharacterized protein</fullName>
    </submittedName>
</protein>
<accession>A0ACB9ZQ45</accession>
<organism evidence="1 2">
    <name type="scientific">Catharanthus roseus</name>
    <name type="common">Madagascar periwinkle</name>
    <name type="synonym">Vinca rosea</name>
    <dbReference type="NCBI Taxonomy" id="4058"/>
    <lineage>
        <taxon>Eukaryota</taxon>
        <taxon>Viridiplantae</taxon>
        <taxon>Streptophyta</taxon>
        <taxon>Embryophyta</taxon>
        <taxon>Tracheophyta</taxon>
        <taxon>Spermatophyta</taxon>
        <taxon>Magnoliopsida</taxon>
        <taxon>eudicotyledons</taxon>
        <taxon>Gunneridae</taxon>
        <taxon>Pentapetalae</taxon>
        <taxon>asterids</taxon>
        <taxon>lamiids</taxon>
        <taxon>Gentianales</taxon>
        <taxon>Apocynaceae</taxon>
        <taxon>Rauvolfioideae</taxon>
        <taxon>Vinceae</taxon>
        <taxon>Catharanthinae</taxon>
        <taxon>Catharanthus</taxon>
    </lineage>
</organism>
<name>A0ACB9ZQ45_CATRO</name>
<evidence type="ECO:0000313" key="1">
    <source>
        <dbReference type="EMBL" id="KAI5648550.1"/>
    </source>
</evidence>
<sequence length="267" mass="29903">MEDQSSPLSWAFYYQEEGILDHHQEYLKHSLLYTTLELETTILSTREELARKEEELIHLKILLTKTAKERDEAIAKSHKLTLENLLIQQKLHQKLQNQIEDDQFDESSRSDCDENIISNSPKDSSVFPPLPLSSPPQQQPLIPVEEEDLIERILPKKPLPEKGKFLKTVMEAGPLLQTLLLAGPLPQWQHPPPQLSSIEIPPVTISSSPRQPSCLSTTANAAAVENCFSKKRAADQLGGSVSAGGDSCSKYQRVVHQSSLTNNNLIN</sequence>
<gene>
    <name evidence="1" type="ORF">M9H77_34555</name>
</gene>
<comment type="caution">
    <text evidence="1">The sequence shown here is derived from an EMBL/GenBank/DDBJ whole genome shotgun (WGS) entry which is preliminary data.</text>
</comment>